<organism evidence="1 2">
    <name type="scientific">Campylobacter majalis</name>
    <dbReference type="NCBI Taxonomy" id="2790656"/>
    <lineage>
        <taxon>Bacteria</taxon>
        <taxon>Pseudomonadati</taxon>
        <taxon>Campylobacterota</taxon>
        <taxon>Epsilonproteobacteria</taxon>
        <taxon>Campylobacterales</taxon>
        <taxon>Campylobacteraceae</taxon>
        <taxon>Campylobacter</taxon>
    </lineage>
</organism>
<sequence>MKALDIFTQYIWDKNLDKQTAKIAIEKMKEVASDFEDYTALAVAEYNAKIENNSIESYLKKSYELACSKVDLLELADYVKTMLSDDKFTSKVYNKALKCGIKEIKKEHDETMELIVGFCELGYGKRLSKGLSNVKSDKNSNTLKLLGILRLAPKNCKVKEKNKALQKIYLFVARLAIREKNENIKELKESIARYKNGVA</sequence>
<dbReference type="EMBL" id="CAJHOF010000014">
    <property type="protein sequence ID" value="CAD7289290.1"/>
    <property type="molecule type" value="Genomic_DNA"/>
</dbReference>
<protein>
    <submittedName>
        <fullName evidence="1">Uncharacterized protein</fullName>
    </submittedName>
</protein>
<gene>
    <name evidence="1" type="ORF">LMG7974_01447</name>
</gene>
<keyword evidence="2" id="KW-1185">Reference proteome</keyword>
<comment type="caution">
    <text evidence="1">The sequence shown here is derived from an EMBL/GenBank/DDBJ whole genome shotgun (WGS) entry which is preliminary data.</text>
</comment>
<dbReference type="Proteomes" id="UP000789803">
    <property type="component" value="Unassembled WGS sequence"/>
</dbReference>
<name>A0ABN7KB50_9BACT</name>
<accession>A0ABN7KB50</accession>
<evidence type="ECO:0000313" key="2">
    <source>
        <dbReference type="Proteomes" id="UP000789803"/>
    </source>
</evidence>
<dbReference type="RefSeq" id="WP_229933235.1">
    <property type="nucleotide sequence ID" value="NZ_CAJHOF010000014.1"/>
</dbReference>
<evidence type="ECO:0000313" key="1">
    <source>
        <dbReference type="EMBL" id="CAD7289290.1"/>
    </source>
</evidence>
<reference evidence="1 2" key="1">
    <citation type="submission" date="2020-11" db="EMBL/GenBank/DDBJ databases">
        <authorList>
            <person name="Peeters C."/>
        </authorList>
    </citation>
    <scope>NUCLEOTIDE SEQUENCE [LARGE SCALE GENOMIC DNA]</scope>
    <source>
        <strain evidence="1 2">LMG 7974</strain>
    </source>
</reference>
<proteinExistence type="predicted"/>